<dbReference type="SUPFAM" id="SSF55729">
    <property type="entry name" value="Acyl-CoA N-acyltransferases (Nat)"/>
    <property type="match status" value="1"/>
</dbReference>
<dbReference type="PROSITE" id="PS51186">
    <property type="entry name" value="GNAT"/>
    <property type="match status" value="1"/>
</dbReference>
<organism evidence="4 5">
    <name type="scientific">bacterium (Candidatus Blackallbacteria) CG17_big_fil_post_rev_8_21_14_2_50_48_46</name>
    <dbReference type="NCBI Taxonomy" id="2014261"/>
    <lineage>
        <taxon>Bacteria</taxon>
        <taxon>Candidatus Blackallbacteria</taxon>
    </lineage>
</organism>
<evidence type="ECO:0000313" key="5">
    <source>
        <dbReference type="Proteomes" id="UP000231019"/>
    </source>
</evidence>
<dbReference type="Proteomes" id="UP000231019">
    <property type="component" value="Unassembled WGS sequence"/>
</dbReference>
<sequence length="167" mass="19004">MVEVSIREFHVQDDLVELTHLIHAAYAQHAASGRKYWATHQSVEDTASRFASGLGYLVEIEEKVCGTVILRPPQPDSEVEFYRQQGVWTLSQFCIDPKFQGQGLGKKLHQFVLEEAKQRGATHLALDTAESASGLIQTYQDWGYRIVGNWDWRPKTNYLSVIMARPI</sequence>
<proteinExistence type="predicted"/>
<evidence type="ECO:0000259" key="3">
    <source>
        <dbReference type="PROSITE" id="PS51186"/>
    </source>
</evidence>
<dbReference type="InterPro" id="IPR016181">
    <property type="entry name" value="Acyl_CoA_acyltransferase"/>
</dbReference>
<reference evidence="4 5" key="1">
    <citation type="submission" date="2017-09" db="EMBL/GenBank/DDBJ databases">
        <title>Depth-based differentiation of microbial function through sediment-hosted aquifers and enrichment of novel symbionts in the deep terrestrial subsurface.</title>
        <authorList>
            <person name="Probst A.J."/>
            <person name="Ladd B."/>
            <person name="Jarett J.K."/>
            <person name="Geller-Mcgrath D.E."/>
            <person name="Sieber C.M."/>
            <person name="Emerson J.B."/>
            <person name="Anantharaman K."/>
            <person name="Thomas B.C."/>
            <person name="Malmstrom R."/>
            <person name="Stieglmeier M."/>
            <person name="Klingl A."/>
            <person name="Woyke T."/>
            <person name="Ryan C.M."/>
            <person name="Banfield J.F."/>
        </authorList>
    </citation>
    <scope>NUCLEOTIDE SEQUENCE [LARGE SCALE GENOMIC DNA]</scope>
    <source>
        <strain evidence="4">CG17_big_fil_post_rev_8_21_14_2_50_48_46</strain>
    </source>
</reference>
<dbReference type="Pfam" id="PF00583">
    <property type="entry name" value="Acetyltransf_1"/>
    <property type="match status" value="1"/>
</dbReference>
<gene>
    <name evidence="4" type="ORF">COW36_09560</name>
</gene>
<evidence type="ECO:0000313" key="4">
    <source>
        <dbReference type="EMBL" id="PIW17208.1"/>
    </source>
</evidence>
<dbReference type="GO" id="GO:0016747">
    <property type="term" value="F:acyltransferase activity, transferring groups other than amino-acyl groups"/>
    <property type="evidence" value="ECO:0007669"/>
    <property type="project" value="InterPro"/>
</dbReference>
<keyword evidence="2" id="KW-0012">Acyltransferase</keyword>
<dbReference type="PANTHER" id="PTHR43877">
    <property type="entry name" value="AMINOALKYLPHOSPHONATE N-ACETYLTRANSFERASE-RELATED-RELATED"/>
    <property type="match status" value="1"/>
</dbReference>
<dbReference type="InterPro" id="IPR050832">
    <property type="entry name" value="Bact_Acetyltransf"/>
</dbReference>
<name>A0A2M7G5G0_9BACT</name>
<dbReference type="InterPro" id="IPR000182">
    <property type="entry name" value="GNAT_dom"/>
</dbReference>
<feature type="domain" description="N-acetyltransferase" evidence="3">
    <location>
        <begin position="4"/>
        <end position="167"/>
    </location>
</feature>
<dbReference type="EMBL" id="PFFQ01000026">
    <property type="protein sequence ID" value="PIW17208.1"/>
    <property type="molecule type" value="Genomic_DNA"/>
</dbReference>
<comment type="caution">
    <text evidence="4">The sequence shown here is derived from an EMBL/GenBank/DDBJ whole genome shotgun (WGS) entry which is preliminary data.</text>
</comment>
<evidence type="ECO:0000256" key="1">
    <source>
        <dbReference type="ARBA" id="ARBA00022679"/>
    </source>
</evidence>
<dbReference type="CDD" id="cd04301">
    <property type="entry name" value="NAT_SF"/>
    <property type="match status" value="1"/>
</dbReference>
<keyword evidence="1 4" id="KW-0808">Transferase</keyword>
<protein>
    <submittedName>
        <fullName evidence="4">GNAT family N-acetyltransferase</fullName>
    </submittedName>
</protein>
<dbReference type="Gene3D" id="3.40.630.30">
    <property type="match status" value="1"/>
</dbReference>
<accession>A0A2M7G5G0</accession>
<dbReference type="AlphaFoldDB" id="A0A2M7G5G0"/>
<evidence type="ECO:0000256" key="2">
    <source>
        <dbReference type="ARBA" id="ARBA00023315"/>
    </source>
</evidence>
<dbReference type="PANTHER" id="PTHR43877:SF2">
    <property type="entry name" value="AMINOALKYLPHOSPHONATE N-ACETYLTRANSFERASE-RELATED"/>
    <property type="match status" value="1"/>
</dbReference>